<keyword evidence="4" id="KW-0812">Transmembrane</keyword>
<protein>
    <recommendedName>
        <fullName evidence="5">Phospholipid/glycerol acyltransferase domain-containing protein</fullName>
    </recommendedName>
</protein>
<sequence>MIFIRSFIFVIWFYASMAVIGLVLWPLVVFNERHVWTALRSWGGATVWGLRWIIGARVCFEGLEHVPEGGALIAMKHQSTLDTVAPALFLPRPVYVYKAELGGVPVMGAYLKRNQIGVDRGGHAKALKSLVRGARDAVAKGGQVLIFPEGTRQELDAPPDYKPGIAAMYKDLGVPVTPVALNTGLIWKPKGIMRKPGHVTFKVLPPIPPGLPRDEFMRELERVLETESQALLPPDKRRTLAQ</sequence>
<evidence type="ECO:0000256" key="3">
    <source>
        <dbReference type="ARBA" id="ARBA00023315"/>
    </source>
</evidence>
<dbReference type="EMBL" id="CP013244">
    <property type="protein sequence ID" value="ANP45372.1"/>
    <property type="molecule type" value="Genomic_DNA"/>
</dbReference>
<keyword evidence="4" id="KW-0472">Membrane</keyword>
<proteinExistence type="predicted"/>
<keyword evidence="4" id="KW-1133">Transmembrane helix</keyword>
<feature type="domain" description="Phospholipid/glycerol acyltransferase" evidence="5">
    <location>
        <begin position="71"/>
        <end position="184"/>
    </location>
</feature>
<accession>A0A1B1AFP0</accession>
<evidence type="ECO:0000313" key="7">
    <source>
        <dbReference type="Proteomes" id="UP000092498"/>
    </source>
</evidence>
<dbReference type="GO" id="GO:0003841">
    <property type="term" value="F:1-acylglycerol-3-phosphate O-acyltransferase activity"/>
    <property type="evidence" value="ECO:0007669"/>
    <property type="project" value="TreeGrafter"/>
</dbReference>
<dbReference type="PANTHER" id="PTHR10434:SF40">
    <property type="entry name" value="1-ACYL-SN-GLYCEROL-3-PHOSPHATE ACYLTRANSFERASE"/>
    <property type="match status" value="1"/>
</dbReference>
<keyword evidence="2" id="KW-0808">Transferase</keyword>
<feature type="transmembrane region" description="Helical" evidence="4">
    <location>
        <begin position="6"/>
        <end position="30"/>
    </location>
</feature>
<evidence type="ECO:0000259" key="5">
    <source>
        <dbReference type="SMART" id="SM00563"/>
    </source>
</evidence>
<dbReference type="SUPFAM" id="SSF69593">
    <property type="entry name" value="Glycerol-3-phosphate (1)-acyltransferase"/>
    <property type="match status" value="1"/>
</dbReference>
<reference evidence="6 7" key="1">
    <citation type="submission" date="2015-11" db="EMBL/GenBank/DDBJ databases">
        <title>Whole-Genome Sequence of Candidatus Oderbacter manganicum from the National Park Lower Oder Valley, Germany.</title>
        <authorList>
            <person name="Braun B."/>
            <person name="Liere K."/>
            <person name="Szewzyk U."/>
        </authorList>
    </citation>
    <scope>NUCLEOTIDE SEQUENCE [LARGE SCALE GENOMIC DNA]</scope>
    <source>
        <strain evidence="6 7">OTSz_A_272</strain>
    </source>
</reference>
<evidence type="ECO:0000256" key="1">
    <source>
        <dbReference type="ARBA" id="ARBA00005189"/>
    </source>
</evidence>
<evidence type="ECO:0000256" key="4">
    <source>
        <dbReference type="SAM" id="Phobius"/>
    </source>
</evidence>
<gene>
    <name evidence="6" type="ORF">ATE48_05310</name>
</gene>
<evidence type="ECO:0000256" key="2">
    <source>
        <dbReference type="ARBA" id="ARBA00022679"/>
    </source>
</evidence>
<comment type="pathway">
    <text evidence="1">Lipid metabolism.</text>
</comment>
<keyword evidence="7" id="KW-1185">Reference proteome</keyword>
<dbReference type="InterPro" id="IPR002123">
    <property type="entry name" value="Plipid/glycerol_acylTrfase"/>
</dbReference>
<dbReference type="Proteomes" id="UP000092498">
    <property type="component" value="Chromosome"/>
</dbReference>
<dbReference type="STRING" id="1759059.ATE48_05310"/>
<name>A0A1B1AFP0_9PROT</name>
<dbReference type="PANTHER" id="PTHR10434">
    <property type="entry name" value="1-ACYL-SN-GLYCEROL-3-PHOSPHATE ACYLTRANSFERASE"/>
    <property type="match status" value="1"/>
</dbReference>
<dbReference type="CDD" id="cd07989">
    <property type="entry name" value="LPLAT_AGPAT-like"/>
    <property type="match status" value="1"/>
</dbReference>
<dbReference type="Pfam" id="PF01553">
    <property type="entry name" value="Acyltransferase"/>
    <property type="match status" value="1"/>
</dbReference>
<dbReference type="InParanoid" id="A0A1B1AFP0"/>
<dbReference type="KEGG" id="cbot:ATE48_05310"/>
<dbReference type="GO" id="GO:0006654">
    <property type="term" value="P:phosphatidic acid biosynthetic process"/>
    <property type="evidence" value="ECO:0007669"/>
    <property type="project" value="TreeGrafter"/>
</dbReference>
<dbReference type="RefSeq" id="WP_066768556.1">
    <property type="nucleotide sequence ID" value="NZ_CP013244.1"/>
</dbReference>
<organism evidence="6 7">
    <name type="scientific">Candidatus Viadribacter manganicus</name>
    <dbReference type="NCBI Taxonomy" id="1759059"/>
    <lineage>
        <taxon>Bacteria</taxon>
        <taxon>Pseudomonadati</taxon>
        <taxon>Pseudomonadota</taxon>
        <taxon>Alphaproteobacteria</taxon>
        <taxon>Hyphomonadales</taxon>
        <taxon>Hyphomonadaceae</taxon>
        <taxon>Candidatus Viadribacter</taxon>
    </lineage>
</organism>
<dbReference type="SMART" id="SM00563">
    <property type="entry name" value="PlsC"/>
    <property type="match status" value="1"/>
</dbReference>
<dbReference type="AlphaFoldDB" id="A0A1B1AFP0"/>
<evidence type="ECO:0000313" key="6">
    <source>
        <dbReference type="EMBL" id="ANP45372.1"/>
    </source>
</evidence>
<dbReference type="OrthoDB" id="5290997at2"/>
<keyword evidence="3" id="KW-0012">Acyltransferase</keyword>